<comment type="subunit">
    <text evidence="3">Homodimer. Interacts with IL10RA and IL10RB.</text>
</comment>
<evidence type="ECO:0000256" key="9">
    <source>
        <dbReference type="RuleBase" id="RU368043"/>
    </source>
</evidence>
<evidence type="ECO:0000256" key="8">
    <source>
        <dbReference type="PIRSR" id="PIRSR620443-50"/>
    </source>
</evidence>
<feature type="signal peptide" evidence="9">
    <location>
        <begin position="1"/>
        <end position="24"/>
    </location>
</feature>
<feature type="disulfide bond" evidence="8">
    <location>
        <begin position="34"/>
        <end position="129"/>
    </location>
</feature>
<dbReference type="PANTHER" id="PTHR48482">
    <property type="entry name" value="INTERLEUKIN-19-RELATED"/>
    <property type="match status" value="1"/>
</dbReference>
<dbReference type="InterPro" id="IPR009079">
    <property type="entry name" value="4_helix_cytokine-like_core"/>
</dbReference>
<feature type="chain" id="PRO_5035962738" description="Interleukin family protein" evidence="9">
    <location>
        <begin position="25"/>
        <end position="179"/>
    </location>
</feature>
<comment type="similarity">
    <text evidence="2 9">Belongs to the IL-10 family.</text>
</comment>
<dbReference type="OrthoDB" id="9931894at2759"/>
<comment type="subcellular location">
    <subcellularLocation>
        <location evidence="1 9">Secreted</location>
    </subcellularLocation>
</comment>
<dbReference type="SUPFAM" id="SSF47266">
    <property type="entry name" value="4-helical cytokines"/>
    <property type="match status" value="1"/>
</dbReference>
<gene>
    <name evidence="10" type="ORF">AGOR_G00133490</name>
</gene>
<proteinExistence type="inferred from homology"/>
<protein>
    <recommendedName>
        <fullName evidence="9">Interleukin family protein</fullName>
    </recommendedName>
</protein>
<comment type="caution">
    <text evidence="10">The sequence shown here is derived from an EMBL/GenBank/DDBJ whole genome shotgun (WGS) entry which is preliminary data.</text>
</comment>
<keyword evidence="6 9" id="KW-0732">Signal</keyword>
<dbReference type="Pfam" id="PF00726">
    <property type="entry name" value="IL10"/>
    <property type="match status" value="1"/>
</dbReference>
<dbReference type="AlphaFoldDB" id="A0A8T3D8I5"/>
<dbReference type="InterPro" id="IPR020443">
    <property type="entry name" value="IL-10/19/20/24/26"/>
</dbReference>
<dbReference type="SMART" id="SM00188">
    <property type="entry name" value="IL10"/>
    <property type="match status" value="1"/>
</dbReference>
<evidence type="ECO:0000256" key="6">
    <source>
        <dbReference type="ARBA" id="ARBA00022729"/>
    </source>
</evidence>
<evidence type="ECO:0000256" key="7">
    <source>
        <dbReference type="ARBA" id="ARBA00023157"/>
    </source>
</evidence>
<dbReference type="GO" id="GO:0001817">
    <property type="term" value="P:regulation of cytokine production"/>
    <property type="evidence" value="ECO:0007669"/>
    <property type="project" value="UniProtKB-ARBA"/>
</dbReference>
<dbReference type="PANTHER" id="PTHR48482:SF5">
    <property type="entry name" value="INTERLEUKIN-10"/>
    <property type="match status" value="1"/>
</dbReference>
<organism evidence="10 11">
    <name type="scientific">Albula goreensis</name>
    <dbReference type="NCBI Taxonomy" id="1534307"/>
    <lineage>
        <taxon>Eukaryota</taxon>
        <taxon>Metazoa</taxon>
        <taxon>Chordata</taxon>
        <taxon>Craniata</taxon>
        <taxon>Vertebrata</taxon>
        <taxon>Euteleostomi</taxon>
        <taxon>Actinopterygii</taxon>
        <taxon>Neopterygii</taxon>
        <taxon>Teleostei</taxon>
        <taxon>Albuliformes</taxon>
        <taxon>Albulidae</taxon>
        <taxon>Albula</taxon>
    </lineage>
</organism>
<keyword evidence="11" id="KW-1185">Reference proteome</keyword>
<dbReference type="Proteomes" id="UP000829720">
    <property type="component" value="Unassembled WGS sequence"/>
</dbReference>
<dbReference type="GO" id="GO:0005125">
    <property type="term" value="F:cytokine activity"/>
    <property type="evidence" value="ECO:0007669"/>
    <property type="project" value="UniProtKB-UniRule"/>
</dbReference>
<evidence type="ECO:0000256" key="1">
    <source>
        <dbReference type="ARBA" id="ARBA00004613"/>
    </source>
</evidence>
<keyword evidence="7 8" id="KW-1015">Disulfide bond</keyword>
<dbReference type="EMBL" id="JAERUA010000012">
    <property type="protein sequence ID" value="KAI1892450.1"/>
    <property type="molecule type" value="Genomic_DNA"/>
</dbReference>
<keyword evidence="4 9" id="KW-0202">Cytokine</keyword>
<keyword evidence="5 9" id="KW-0964">Secreted</keyword>
<feature type="disulfide bond" evidence="8">
    <location>
        <begin position="83"/>
        <end position="135"/>
    </location>
</feature>
<evidence type="ECO:0000313" key="10">
    <source>
        <dbReference type="EMBL" id="KAI1892450.1"/>
    </source>
</evidence>
<evidence type="ECO:0000256" key="5">
    <source>
        <dbReference type="ARBA" id="ARBA00022525"/>
    </source>
</evidence>
<dbReference type="GO" id="GO:0006955">
    <property type="term" value="P:immune response"/>
    <property type="evidence" value="ECO:0007669"/>
    <property type="project" value="InterPro"/>
</dbReference>
<dbReference type="InterPro" id="IPR000098">
    <property type="entry name" value="IL-10"/>
</dbReference>
<sequence length="179" mass="20846">MTMYLCSTSVLCALLALLLSGTSCSRVTCSNRCCAFVENFPVRLKELRSSFFKIREYYEDKDQIETALMDTSLLMVMQSPFGCRAMTDVLRFYLETVLPAAEIDSKDFKIPISRIGNIFYELKRELVYCKDYLSCKKPFEIESIIDTYKKMEDKGLYKAMGELELLFNYIEEYMVSKKQ</sequence>
<evidence type="ECO:0000256" key="2">
    <source>
        <dbReference type="ARBA" id="ARBA00008813"/>
    </source>
</evidence>
<accession>A0A8T3D8I5</accession>
<name>A0A8T3D8I5_9TELE</name>
<evidence type="ECO:0000313" key="11">
    <source>
        <dbReference type="Proteomes" id="UP000829720"/>
    </source>
</evidence>
<dbReference type="PRINTS" id="PR01294">
    <property type="entry name" value="INTRLEUKIN10"/>
</dbReference>
<dbReference type="GO" id="GO:0005615">
    <property type="term" value="C:extracellular space"/>
    <property type="evidence" value="ECO:0007669"/>
    <property type="project" value="UniProtKB-UniRule"/>
</dbReference>
<evidence type="ECO:0000256" key="4">
    <source>
        <dbReference type="ARBA" id="ARBA00022514"/>
    </source>
</evidence>
<evidence type="ECO:0000256" key="3">
    <source>
        <dbReference type="ARBA" id="ARBA00011144"/>
    </source>
</evidence>
<comment type="function">
    <text evidence="9">Immune regulatory cytokine.</text>
</comment>
<dbReference type="Gene3D" id="1.20.1250.10">
    <property type="match status" value="1"/>
</dbReference>
<reference evidence="10" key="1">
    <citation type="submission" date="2021-01" db="EMBL/GenBank/DDBJ databases">
        <authorList>
            <person name="Zahm M."/>
            <person name="Roques C."/>
            <person name="Cabau C."/>
            <person name="Klopp C."/>
            <person name="Donnadieu C."/>
            <person name="Jouanno E."/>
            <person name="Lampietro C."/>
            <person name="Louis A."/>
            <person name="Herpin A."/>
            <person name="Echchiki A."/>
            <person name="Berthelot C."/>
            <person name="Parey E."/>
            <person name="Roest-Crollius H."/>
            <person name="Braasch I."/>
            <person name="Postlethwait J."/>
            <person name="Bobe J."/>
            <person name="Montfort J."/>
            <person name="Bouchez O."/>
            <person name="Begum T."/>
            <person name="Mejri S."/>
            <person name="Adams A."/>
            <person name="Chen W.-J."/>
            <person name="Guiguen Y."/>
        </authorList>
    </citation>
    <scope>NUCLEOTIDE SEQUENCE</scope>
    <source>
        <tissue evidence="10">Blood</tissue>
    </source>
</reference>